<feature type="region of interest" description="Disordered" evidence="6">
    <location>
        <begin position="42"/>
        <end position="64"/>
    </location>
</feature>
<reference evidence="8 9" key="1">
    <citation type="journal article" date="2017" name="PLoS Biol.">
        <title>The sea cucumber genome provides insights into morphological evolution and visceral regeneration.</title>
        <authorList>
            <person name="Zhang X."/>
            <person name="Sun L."/>
            <person name="Yuan J."/>
            <person name="Sun Y."/>
            <person name="Gao Y."/>
            <person name="Zhang L."/>
            <person name="Li S."/>
            <person name="Dai H."/>
            <person name="Hamel J.F."/>
            <person name="Liu C."/>
            <person name="Yu Y."/>
            <person name="Liu S."/>
            <person name="Lin W."/>
            <person name="Guo K."/>
            <person name="Jin S."/>
            <person name="Xu P."/>
            <person name="Storey K.B."/>
            <person name="Huan P."/>
            <person name="Zhang T."/>
            <person name="Zhou Y."/>
            <person name="Zhang J."/>
            <person name="Lin C."/>
            <person name="Li X."/>
            <person name="Xing L."/>
            <person name="Huo D."/>
            <person name="Sun M."/>
            <person name="Wang L."/>
            <person name="Mercier A."/>
            <person name="Li F."/>
            <person name="Yang H."/>
            <person name="Xiang J."/>
        </authorList>
    </citation>
    <scope>NUCLEOTIDE SEQUENCE [LARGE SCALE GENOMIC DNA]</scope>
    <source>
        <strain evidence="8">Shaxun</strain>
        <tissue evidence="8">Muscle</tissue>
    </source>
</reference>
<feature type="region of interest" description="Disordered" evidence="6">
    <location>
        <begin position="165"/>
        <end position="186"/>
    </location>
</feature>
<keyword evidence="4" id="KW-0862">Zinc</keyword>
<proteinExistence type="predicted"/>
<evidence type="ECO:0000259" key="7">
    <source>
        <dbReference type="SMART" id="SM00249"/>
    </source>
</evidence>
<dbReference type="GO" id="GO:0005634">
    <property type="term" value="C:nucleus"/>
    <property type="evidence" value="ECO:0007669"/>
    <property type="project" value="UniProtKB-SubCell"/>
</dbReference>
<evidence type="ECO:0000256" key="6">
    <source>
        <dbReference type="SAM" id="MobiDB-lite"/>
    </source>
</evidence>
<sequence length="278" mass="31502">MSKILTQFRLVKCWRVGQKLSPLESSLRSALVRVEEDKLTTAVEDGGSDSGKMKTSREEPGDRICSPGSNLAHNHSFDLFSHTPIHLTPINHGNILLQSAQGRLANPGRAPRNPTVSGPVALKRPKLEPKDENVPSKRPVLTDFNTFCTWVLEYEASLQQERKDLMRSTSPLDSEGSSITSGGEVDDRIRSHFPRRESEKGEEWYSVTCFCGKPFSGRPMIECNECTTWVHLSCAKIRKSNVPEVFVCQKCRDAKLDIRRSNRQREPKKQFKELYEDE</sequence>
<gene>
    <name evidence="8" type="ORF">BSL78_23979</name>
</gene>
<dbReference type="PROSITE" id="PS01359">
    <property type="entry name" value="ZF_PHD_1"/>
    <property type="match status" value="1"/>
</dbReference>
<dbReference type="OrthoDB" id="79252at2759"/>
<dbReference type="PANTHER" id="PTHR14571">
    <property type="entry name" value="HISTONE-LYSINE N-METHYLTRANSFERASE SET-26-RELATED"/>
    <property type="match status" value="1"/>
</dbReference>
<comment type="caution">
    <text evidence="8">The sequence shown here is derived from an EMBL/GenBank/DDBJ whole genome shotgun (WGS) entry which is preliminary data.</text>
</comment>
<dbReference type="GO" id="GO:0008270">
    <property type="term" value="F:zinc ion binding"/>
    <property type="evidence" value="ECO:0007669"/>
    <property type="project" value="UniProtKB-KW"/>
</dbReference>
<name>A0A2G8JTZ1_STIJA</name>
<dbReference type="Pfam" id="PF13831">
    <property type="entry name" value="PHD_2"/>
    <property type="match status" value="1"/>
</dbReference>
<dbReference type="GO" id="GO:0007076">
    <property type="term" value="P:mitotic chromosome condensation"/>
    <property type="evidence" value="ECO:0007669"/>
    <property type="project" value="TreeGrafter"/>
</dbReference>
<dbReference type="GO" id="GO:0003682">
    <property type="term" value="F:chromatin binding"/>
    <property type="evidence" value="ECO:0007669"/>
    <property type="project" value="TreeGrafter"/>
</dbReference>
<dbReference type="InterPro" id="IPR013083">
    <property type="entry name" value="Znf_RING/FYVE/PHD"/>
</dbReference>
<organism evidence="8 9">
    <name type="scientific">Stichopus japonicus</name>
    <name type="common">Sea cucumber</name>
    <dbReference type="NCBI Taxonomy" id="307972"/>
    <lineage>
        <taxon>Eukaryota</taxon>
        <taxon>Metazoa</taxon>
        <taxon>Echinodermata</taxon>
        <taxon>Eleutherozoa</taxon>
        <taxon>Echinozoa</taxon>
        <taxon>Holothuroidea</taxon>
        <taxon>Aspidochirotacea</taxon>
        <taxon>Aspidochirotida</taxon>
        <taxon>Stichopodidae</taxon>
        <taxon>Apostichopus</taxon>
    </lineage>
</organism>
<evidence type="ECO:0000256" key="2">
    <source>
        <dbReference type="ARBA" id="ARBA00022723"/>
    </source>
</evidence>
<dbReference type="InterPro" id="IPR011011">
    <property type="entry name" value="Znf_FYVE_PHD"/>
</dbReference>
<feature type="compositionally biased region" description="Basic and acidic residues" evidence="6">
    <location>
        <begin position="51"/>
        <end position="62"/>
    </location>
</feature>
<keyword evidence="2" id="KW-0479">Metal-binding</keyword>
<keyword evidence="3" id="KW-0863">Zinc-finger</keyword>
<evidence type="ECO:0000256" key="3">
    <source>
        <dbReference type="ARBA" id="ARBA00022771"/>
    </source>
</evidence>
<keyword evidence="9" id="KW-1185">Reference proteome</keyword>
<evidence type="ECO:0000256" key="4">
    <source>
        <dbReference type="ARBA" id="ARBA00022833"/>
    </source>
</evidence>
<dbReference type="CDD" id="cd15546">
    <property type="entry name" value="PHD_PHF13_like"/>
    <property type="match status" value="1"/>
</dbReference>
<feature type="domain" description="Zinc finger PHD-type" evidence="7">
    <location>
        <begin position="208"/>
        <end position="252"/>
    </location>
</feature>
<evidence type="ECO:0000313" key="9">
    <source>
        <dbReference type="Proteomes" id="UP000230750"/>
    </source>
</evidence>
<evidence type="ECO:0000256" key="5">
    <source>
        <dbReference type="ARBA" id="ARBA00023242"/>
    </source>
</evidence>
<dbReference type="InterPro" id="IPR019787">
    <property type="entry name" value="Znf_PHD-finger"/>
</dbReference>
<accession>A0A2G8JTZ1</accession>
<dbReference type="SMART" id="SM00249">
    <property type="entry name" value="PHD"/>
    <property type="match status" value="1"/>
</dbReference>
<dbReference type="PANTHER" id="PTHR14571:SF13">
    <property type="entry name" value="PHD FINGER PROTEIN 13"/>
    <property type="match status" value="1"/>
</dbReference>
<dbReference type="EMBL" id="MRZV01001267">
    <property type="protein sequence ID" value="PIK39180.1"/>
    <property type="molecule type" value="Genomic_DNA"/>
</dbReference>
<feature type="compositionally biased region" description="Basic and acidic residues" evidence="6">
    <location>
        <begin position="125"/>
        <end position="135"/>
    </location>
</feature>
<dbReference type="Proteomes" id="UP000230750">
    <property type="component" value="Unassembled WGS sequence"/>
</dbReference>
<dbReference type="STRING" id="307972.A0A2G8JTZ1"/>
<evidence type="ECO:0000313" key="8">
    <source>
        <dbReference type="EMBL" id="PIK39180.1"/>
    </source>
</evidence>
<dbReference type="SUPFAM" id="SSF57903">
    <property type="entry name" value="FYVE/PHD zinc finger"/>
    <property type="match status" value="1"/>
</dbReference>
<feature type="region of interest" description="Disordered" evidence="6">
    <location>
        <begin position="104"/>
        <end position="135"/>
    </location>
</feature>
<dbReference type="InterPro" id="IPR019786">
    <property type="entry name" value="Zinc_finger_PHD-type_CS"/>
</dbReference>
<dbReference type="AlphaFoldDB" id="A0A2G8JTZ1"/>
<dbReference type="Gene3D" id="3.30.40.10">
    <property type="entry name" value="Zinc/RING finger domain, C3HC4 (zinc finger)"/>
    <property type="match status" value="1"/>
</dbReference>
<keyword evidence="5" id="KW-0539">Nucleus</keyword>
<evidence type="ECO:0000256" key="1">
    <source>
        <dbReference type="ARBA" id="ARBA00004123"/>
    </source>
</evidence>
<comment type="subcellular location">
    <subcellularLocation>
        <location evidence="1">Nucleus</location>
    </subcellularLocation>
</comment>
<dbReference type="InterPro" id="IPR001965">
    <property type="entry name" value="Znf_PHD"/>
</dbReference>
<protein>
    <submittedName>
        <fullName evidence="8">Putative PHD finger protein 13</fullName>
    </submittedName>
</protein>
<feature type="compositionally biased region" description="Polar residues" evidence="6">
    <location>
        <begin position="167"/>
        <end position="181"/>
    </location>
</feature>